<dbReference type="NCBIfam" id="TIGR03715">
    <property type="entry name" value="KxYKxGKxW"/>
    <property type="match status" value="1"/>
</dbReference>
<dbReference type="RefSeq" id="WP_269296294.1">
    <property type="nucleotide sequence ID" value="NZ_JAKHPH010000052.1"/>
</dbReference>
<evidence type="ECO:0000256" key="1">
    <source>
        <dbReference type="ARBA" id="ARBA00022729"/>
    </source>
</evidence>
<feature type="chain" id="PRO_5043622040" evidence="2">
    <location>
        <begin position="39"/>
        <end position="595"/>
    </location>
</feature>
<feature type="signal peptide" evidence="2">
    <location>
        <begin position="1"/>
        <end position="38"/>
    </location>
</feature>
<sequence>MDKKTHYKLYKGGKNWLCMAIATLSVAMGLGFSSAVHADNQGTTEIQNNSSLNVSKNLTQVSAAPTVQIESSSSISREDMVATGNNQAAEVNVNTTATTTAKQAAITTTTTSVVNTTTENGWNSDHTAFYQDGKVANGYVQADDGNYYMFKNGTRQKGVQKWMGTYYYFDPTTYLRVDNDYREQVWQDGTHDWYMFGKNGQIVTGKYDWQGNVYYFDPSSYLKVVNDYRATEADGRGVLLSSNGAALSGVQKWMGTYYYFDPVTKLRVDNKYVQSQWGLWYMFGSNGQIASGKYDWQGSTYYFDPSSYLKVSNDYRVTERDGRGVLLGSDGRALSGVQKWAGTYYYFDPVTKLRVDNNYVQSQWGDWYMFGNDGRIVQGFYNWKGTLYFFDPSSYLVVKNTFFNGNGYWGDWDVHYADGNGAVHSVTYFSQFRPINAPEGCAAASLAMLLSIKNEWPSLSYLYATLPQYGGVYSVANFRGILSIDTLAAYAQKFDANVKNLKGASLGNLSNIVLSGHPVLYYGWSSYETVWTGRNHAKLIIGAHNGLYHVIDPCYFYRSQGAHTMGGNRYDWGADSWRTWGDIASEYAGSALTLL</sequence>
<reference evidence="4" key="1">
    <citation type="submission" date="2022-01" db="EMBL/GenBank/DDBJ databases">
        <title>VMRC isolate genome collection.</title>
        <authorList>
            <person name="France M."/>
            <person name="Rutt L."/>
            <person name="Humphrys M."/>
            <person name="Ravel J."/>
        </authorList>
    </citation>
    <scope>NUCLEOTIDE SEQUENCE</scope>
    <source>
        <strain evidence="4">C0048A1</strain>
    </source>
</reference>
<gene>
    <name evidence="4" type="ORF">L2724_09420</name>
</gene>
<dbReference type="Gene3D" id="2.10.270.10">
    <property type="entry name" value="Cholin Binding"/>
    <property type="match status" value="3"/>
</dbReference>
<keyword evidence="1 2" id="KW-0732">Signal</keyword>
<evidence type="ECO:0000313" key="5">
    <source>
        <dbReference type="Proteomes" id="UP001212401"/>
    </source>
</evidence>
<dbReference type="InterPro" id="IPR022263">
    <property type="entry name" value="KxYKxGKxW"/>
</dbReference>
<proteinExistence type="predicted"/>
<dbReference type="Proteomes" id="UP001212401">
    <property type="component" value="Unassembled WGS sequence"/>
</dbReference>
<comment type="caution">
    <text evidence="4">The sequence shown here is derived from an EMBL/GenBank/DDBJ whole genome shotgun (WGS) entry which is preliminary data.</text>
</comment>
<organism evidence="4 5">
    <name type="scientific">Limosilactobacillus vaginalis</name>
    <dbReference type="NCBI Taxonomy" id="1633"/>
    <lineage>
        <taxon>Bacteria</taxon>
        <taxon>Bacillati</taxon>
        <taxon>Bacillota</taxon>
        <taxon>Bacilli</taxon>
        <taxon>Lactobacillales</taxon>
        <taxon>Lactobacillaceae</taxon>
        <taxon>Limosilactobacillus</taxon>
    </lineage>
</organism>
<evidence type="ECO:0000259" key="3">
    <source>
        <dbReference type="Pfam" id="PF13529"/>
    </source>
</evidence>
<feature type="domain" description="Peptidase C39-like" evidence="3">
    <location>
        <begin position="425"/>
        <end position="553"/>
    </location>
</feature>
<dbReference type="SUPFAM" id="SSF69360">
    <property type="entry name" value="Cell wall binding repeat"/>
    <property type="match status" value="2"/>
</dbReference>
<evidence type="ECO:0000313" key="4">
    <source>
        <dbReference type="EMBL" id="MCZ3668459.1"/>
    </source>
</evidence>
<protein>
    <submittedName>
        <fullName evidence="4">C39 family peptidase</fullName>
    </submittedName>
</protein>
<dbReference type="Gene3D" id="3.90.70.10">
    <property type="entry name" value="Cysteine proteinases"/>
    <property type="match status" value="1"/>
</dbReference>
<dbReference type="InterPro" id="IPR039564">
    <property type="entry name" value="Peptidase_C39-like"/>
</dbReference>
<accession>A0AAW5WVN7</accession>
<evidence type="ECO:0000256" key="2">
    <source>
        <dbReference type="SAM" id="SignalP"/>
    </source>
</evidence>
<dbReference type="AlphaFoldDB" id="A0AAW5WVN7"/>
<dbReference type="Pfam" id="PF13529">
    <property type="entry name" value="Peptidase_C39_2"/>
    <property type="match status" value="1"/>
</dbReference>
<name>A0AAW5WVN7_9LACO</name>
<dbReference type="EMBL" id="JAKHPH010000052">
    <property type="protein sequence ID" value="MCZ3668459.1"/>
    <property type="molecule type" value="Genomic_DNA"/>
</dbReference>
<dbReference type="Pfam" id="PF19258">
    <property type="entry name" value="KxYKxGKxW_sig"/>
    <property type="match status" value="1"/>
</dbReference>